<sequence length="254" mass="28872">MNILKKEKRLHVLSALVEGSSIRSTERMTGVHRDTILRFLVAAGEHCTQLLDENVQDLHCQQIQADEIWTFVCKKQKRIKEDESDEVIGDQYVFVAMDADTKLVLSFLVGKRTPANAIRFMQDLEGRLSDRTQITTDGLVDYLDAVELAFGADIDYAQLVGIPSEKFVISGTPDQKDISTTYIERQNLTMRMRMRRFTRKTNGFSKKLQNLKAAVSLHFAHYNFCRVHQSLRVTPAMEAGLADHVWGLGDLLPN</sequence>
<proteinExistence type="predicted"/>
<dbReference type="InterPro" id="IPR012337">
    <property type="entry name" value="RNaseH-like_sf"/>
</dbReference>
<dbReference type="SUPFAM" id="SSF53098">
    <property type="entry name" value="Ribonuclease H-like"/>
    <property type="match status" value="1"/>
</dbReference>
<name>A0A0F9K3Z0_9ZZZZ</name>
<comment type="caution">
    <text evidence="1">The sequence shown here is derived from an EMBL/GenBank/DDBJ whole genome shotgun (WGS) entry which is preliminary data.</text>
</comment>
<accession>A0A0F9K3Z0</accession>
<dbReference type="AlphaFoldDB" id="A0A0F9K3Z0"/>
<evidence type="ECO:0000313" key="1">
    <source>
        <dbReference type="EMBL" id="KKM76784.1"/>
    </source>
</evidence>
<gene>
    <name evidence="1" type="ORF">LCGC14_1376640</name>
</gene>
<organism evidence="1">
    <name type="scientific">marine sediment metagenome</name>
    <dbReference type="NCBI Taxonomy" id="412755"/>
    <lineage>
        <taxon>unclassified sequences</taxon>
        <taxon>metagenomes</taxon>
        <taxon>ecological metagenomes</taxon>
    </lineage>
</organism>
<reference evidence="1" key="1">
    <citation type="journal article" date="2015" name="Nature">
        <title>Complex archaea that bridge the gap between prokaryotes and eukaryotes.</title>
        <authorList>
            <person name="Spang A."/>
            <person name="Saw J.H."/>
            <person name="Jorgensen S.L."/>
            <person name="Zaremba-Niedzwiedzka K."/>
            <person name="Martijn J."/>
            <person name="Lind A.E."/>
            <person name="van Eijk R."/>
            <person name="Schleper C."/>
            <person name="Guy L."/>
            <person name="Ettema T.J."/>
        </authorList>
    </citation>
    <scope>NUCLEOTIDE SEQUENCE</scope>
</reference>
<protein>
    <recommendedName>
        <fullName evidence="2">DDE domain-containing protein</fullName>
    </recommendedName>
</protein>
<dbReference type="EMBL" id="LAZR01008749">
    <property type="protein sequence ID" value="KKM76784.1"/>
    <property type="molecule type" value="Genomic_DNA"/>
</dbReference>
<evidence type="ECO:0008006" key="2">
    <source>
        <dbReference type="Google" id="ProtNLM"/>
    </source>
</evidence>